<organism evidence="2 3">
    <name type="scientific">Apatococcus lobatus</name>
    <dbReference type="NCBI Taxonomy" id="904363"/>
    <lineage>
        <taxon>Eukaryota</taxon>
        <taxon>Viridiplantae</taxon>
        <taxon>Chlorophyta</taxon>
        <taxon>core chlorophytes</taxon>
        <taxon>Trebouxiophyceae</taxon>
        <taxon>Chlorellales</taxon>
        <taxon>Chlorellaceae</taxon>
        <taxon>Apatococcus</taxon>
    </lineage>
</organism>
<accession>A0AAW1Q2W2</accession>
<dbReference type="Proteomes" id="UP001438707">
    <property type="component" value="Unassembled WGS sequence"/>
</dbReference>
<dbReference type="AlphaFoldDB" id="A0AAW1Q2W2"/>
<keyword evidence="3" id="KW-1185">Reference proteome</keyword>
<evidence type="ECO:0000313" key="2">
    <source>
        <dbReference type="EMBL" id="KAK9816141.1"/>
    </source>
</evidence>
<gene>
    <name evidence="2" type="ORF">WJX74_007478</name>
</gene>
<proteinExistence type="predicted"/>
<comment type="caution">
    <text evidence="2">The sequence shown here is derived from an EMBL/GenBank/DDBJ whole genome shotgun (WGS) entry which is preliminary data.</text>
</comment>
<protein>
    <submittedName>
        <fullName evidence="2">Uncharacterized protein</fullName>
    </submittedName>
</protein>
<evidence type="ECO:0000313" key="3">
    <source>
        <dbReference type="Proteomes" id="UP001438707"/>
    </source>
</evidence>
<feature type="transmembrane region" description="Helical" evidence="1">
    <location>
        <begin position="178"/>
        <end position="195"/>
    </location>
</feature>
<keyword evidence="1" id="KW-1133">Transmembrane helix</keyword>
<name>A0AAW1Q2W2_9CHLO</name>
<sequence length="211" mass="22918">MGRLPVDLVRSLSALTQEKRQRHLEDLVIQAHGEWRGLQTEIRDVSGKTWPRPLLWLLVKQFVSVGMSPDGSFMAAGAGVSGRLFIGAAHTRLELAARIADALQHGVAPAQAQRACRVCGEPAPHLMVRSPSNLFTVTWGCEFVRPCAVLPLHAVPGEGPAHVPLPGVLQDGHGVGDVWGMLLVAACLTGIVAMDRAKKLAMYMRVLRWFL</sequence>
<reference evidence="2 3" key="1">
    <citation type="journal article" date="2024" name="Nat. Commun.">
        <title>Phylogenomics reveals the evolutionary origins of lichenization in chlorophyte algae.</title>
        <authorList>
            <person name="Puginier C."/>
            <person name="Libourel C."/>
            <person name="Otte J."/>
            <person name="Skaloud P."/>
            <person name="Haon M."/>
            <person name="Grisel S."/>
            <person name="Petersen M."/>
            <person name="Berrin J.G."/>
            <person name="Delaux P.M."/>
            <person name="Dal Grande F."/>
            <person name="Keller J."/>
        </authorList>
    </citation>
    <scope>NUCLEOTIDE SEQUENCE [LARGE SCALE GENOMIC DNA]</scope>
    <source>
        <strain evidence="2 3">SAG 2145</strain>
    </source>
</reference>
<keyword evidence="1" id="KW-0812">Transmembrane</keyword>
<dbReference type="EMBL" id="JALJOS010000091">
    <property type="protein sequence ID" value="KAK9816141.1"/>
    <property type="molecule type" value="Genomic_DNA"/>
</dbReference>
<keyword evidence="1" id="KW-0472">Membrane</keyword>
<evidence type="ECO:0000256" key="1">
    <source>
        <dbReference type="SAM" id="Phobius"/>
    </source>
</evidence>